<feature type="non-terminal residue" evidence="1">
    <location>
        <position position="1"/>
    </location>
</feature>
<accession>A0A9P8TC04</accession>
<reference evidence="1" key="2">
    <citation type="submission" date="2021-01" db="EMBL/GenBank/DDBJ databases">
        <authorList>
            <person name="Schikora-Tamarit M.A."/>
        </authorList>
    </citation>
    <scope>NUCLEOTIDE SEQUENCE</scope>
    <source>
        <strain evidence="1">CBS2887</strain>
    </source>
</reference>
<reference evidence="1" key="1">
    <citation type="journal article" date="2021" name="Open Biol.">
        <title>Shared evolutionary footprints suggest mitochondrial oxidative damage underlies multiple complex I losses in fungi.</title>
        <authorList>
            <person name="Schikora-Tamarit M.A."/>
            <person name="Marcet-Houben M."/>
            <person name="Nosek J."/>
            <person name="Gabaldon T."/>
        </authorList>
    </citation>
    <scope>NUCLEOTIDE SEQUENCE</scope>
    <source>
        <strain evidence="1">CBS2887</strain>
    </source>
</reference>
<comment type="caution">
    <text evidence="1">The sequence shown here is derived from an EMBL/GenBank/DDBJ whole genome shotgun (WGS) entry which is preliminary data.</text>
</comment>
<evidence type="ECO:0000313" key="2">
    <source>
        <dbReference type="Proteomes" id="UP000774326"/>
    </source>
</evidence>
<gene>
    <name evidence="1" type="ORF">WICPIJ_009740</name>
</gene>
<keyword evidence="2" id="KW-1185">Reference proteome</keyword>
<name>A0A9P8TC04_WICPI</name>
<sequence length="140" mass="13772">VGACPEQAHGRPELCAETLLVHVAVLGDDAGDALRVGEQQAEARGGAVVEDVELELVPGEGVDEGDDGCGDGGKGVGAGLARKSEAGQVRGDEVVAVGEAGDEGAEHQGGGRVAVEEEHLAGVVVAVCAVEDVVDVAEGG</sequence>
<feature type="non-terminal residue" evidence="1">
    <location>
        <position position="140"/>
    </location>
</feature>
<organism evidence="1 2">
    <name type="scientific">Wickerhamomyces pijperi</name>
    <name type="common">Yeast</name>
    <name type="synonym">Pichia pijperi</name>
    <dbReference type="NCBI Taxonomy" id="599730"/>
    <lineage>
        <taxon>Eukaryota</taxon>
        <taxon>Fungi</taxon>
        <taxon>Dikarya</taxon>
        <taxon>Ascomycota</taxon>
        <taxon>Saccharomycotina</taxon>
        <taxon>Saccharomycetes</taxon>
        <taxon>Phaffomycetales</taxon>
        <taxon>Wickerhamomycetaceae</taxon>
        <taxon>Wickerhamomyces</taxon>
    </lineage>
</organism>
<dbReference type="AlphaFoldDB" id="A0A9P8TC04"/>
<proteinExistence type="predicted"/>
<evidence type="ECO:0000313" key="1">
    <source>
        <dbReference type="EMBL" id="KAH3673576.1"/>
    </source>
</evidence>
<dbReference type="EMBL" id="JAEUBG010005631">
    <property type="protein sequence ID" value="KAH3673576.1"/>
    <property type="molecule type" value="Genomic_DNA"/>
</dbReference>
<dbReference type="Proteomes" id="UP000774326">
    <property type="component" value="Unassembled WGS sequence"/>
</dbReference>
<protein>
    <submittedName>
        <fullName evidence="1">Uncharacterized protein</fullName>
    </submittedName>
</protein>